<feature type="compositionally biased region" description="Basic and acidic residues" evidence="1">
    <location>
        <begin position="20"/>
        <end position="33"/>
    </location>
</feature>
<comment type="caution">
    <text evidence="2">The sequence shown here is derived from an EMBL/GenBank/DDBJ whole genome shotgun (WGS) entry which is preliminary data.</text>
</comment>
<sequence length="101" mass="10906">MRYNCSSNGRSSNPFDVSEYDVRTGKPGEREQDTNPCATNDSSRSVSTFALNDGSPARNCENDRGPRIRSRSTSVAHRPLIAASATSTGQPAVGRSQVTVW</sequence>
<accession>A0ABP7B774</accession>
<evidence type="ECO:0000313" key="2">
    <source>
        <dbReference type="EMBL" id="GAA3650146.1"/>
    </source>
</evidence>
<proteinExistence type="predicted"/>
<reference evidence="3" key="1">
    <citation type="journal article" date="2019" name="Int. J. Syst. Evol. Microbiol.">
        <title>The Global Catalogue of Microorganisms (GCM) 10K type strain sequencing project: providing services to taxonomists for standard genome sequencing and annotation.</title>
        <authorList>
            <consortium name="The Broad Institute Genomics Platform"/>
            <consortium name="The Broad Institute Genome Sequencing Center for Infectious Disease"/>
            <person name="Wu L."/>
            <person name="Ma J."/>
        </authorList>
    </citation>
    <scope>NUCLEOTIDE SEQUENCE [LARGE SCALE GENOMIC DNA]</scope>
    <source>
        <strain evidence="3">JCM 17494</strain>
    </source>
</reference>
<gene>
    <name evidence="2" type="ORF">GCM10022267_40700</name>
</gene>
<protein>
    <submittedName>
        <fullName evidence="2">Uncharacterized protein</fullName>
    </submittedName>
</protein>
<feature type="region of interest" description="Disordered" evidence="1">
    <location>
        <begin position="1"/>
        <end position="74"/>
    </location>
</feature>
<feature type="compositionally biased region" description="Polar residues" evidence="1">
    <location>
        <begin position="1"/>
        <end position="15"/>
    </location>
</feature>
<evidence type="ECO:0000313" key="3">
    <source>
        <dbReference type="Proteomes" id="UP001500711"/>
    </source>
</evidence>
<evidence type="ECO:0000256" key="1">
    <source>
        <dbReference type="SAM" id="MobiDB-lite"/>
    </source>
</evidence>
<feature type="compositionally biased region" description="Polar residues" evidence="1">
    <location>
        <begin position="34"/>
        <end position="50"/>
    </location>
</feature>
<name>A0ABP7B774_9PSEU</name>
<organism evidence="2 3">
    <name type="scientific">Lentzea roselyniae</name>
    <dbReference type="NCBI Taxonomy" id="531940"/>
    <lineage>
        <taxon>Bacteria</taxon>
        <taxon>Bacillati</taxon>
        <taxon>Actinomycetota</taxon>
        <taxon>Actinomycetes</taxon>
        <taxon>Pseudonocardiales</taxon>
        <taxon>Pseudonocardiaceae</taxon>
        <taxon>Lentzea</taxon>
    </lineage>
</organism>
<dbReference type="Proteomes" id="UP001500711">
    <property type="component" value="Unassembled WGS sequence"/>
</dbReference>
<keyword evidence="3" id="KW-1185">Reference proteome</keyword>
<dbReference type="EMBL" id="BAABBE010000010">
    <property type="protein sequence ID" value="GAA3650146.1"/>
    <property type="molecule type" value="Genomic_DNA"/>
</dbReference>